<feature type="transmembrane region" description="Helical" evidence="1">
    <location>
        <begin position="248"/>
        <end position="272"/>
    </location>
</feature>
<reference evidence="2 3" key="1">
    <citation type="submission" date="2016-01" db="EMBL/GenBank/DDBJ databases">
        <title>Draft Genome Sequences of Seven Thermophilic Sporeformers Isolated from Foods.</title>
        <authorList>
            <person name="Berendsen E.M."/>
            <person name="Wells-Bennik M.H."/>
            <person name="Krawcyk A.O."/>
            <person name="De Jong A."/>
            <person name="Holsappel S."/>
            <person name="Eijlander R.T."/>
            <person name="Kuipers O.P."/>
        </authorList>
    </citation>
    <scope>NUCLEOTIDE SEQUENCE [LARGE SCALE GENOMIC DNA]</scope>
    <source>
        <strain evidence="2 3">B4135</strain>
    </source>
</reference>
<keyword evidence="1" id="KW-0472">Membrane</keyword>
<accession>A0A150M9Y0</accession>
<name>A0A150M9Y0_9BACI</name>
<dbReference type="Proteomes" id="UP000075683">
    <property type="component" value="Unassembled WGS sequence"/>
</dbReference>
<feature type="transmembrane region" description="Helical" evidence="1">
    <location>
        <begin position="20"/>
        <end position="42"/>
    </location>
</feature>
<dbReference type="RefSeq" id="WP_061568313.1">
    <property type="nucleotide sequence ID" value="NZ_LQYT01000021.1"/>
</dbReference>
<feature type="transmembrane region" description="Helical" evidence="1">
    <location>
        <begin position="179"/>
        <end position="201"/>
    </location>
</feature>
<dbReference type="EMBL" id="LQYT01000021">
    <property type="protein sequence ID" value="KYD21236.1"/>
    <property type="molecule type" value="Genomic_DNA"/>
</dbReference>
<keyword evidence="1" id="KW-1133">Transmembrane helix</keyword>
<proteinExistence type="predicted"/>
<evidence type="ECO:0000313" key="2">
    <source>
        <dbReference type="EMBL" id="KYD21236.1"/>
    </source>
</evidence>
<feature type="transmembrane region" description="Helical" evidence="1">
    <location>
        <begin position="121"/>
        <end position="152"/>
    </location>
</feature>
<protein>
    <submittedName>
        <fullName evidence="2">Uncharacterized protein</fullName>
    </submittedName>
</protein>
<dbReference type="AlphaFoldDB" id="A0A150M9Y0"/>
<sequence>MAKEIFFFLYRDVLIGLSSLRYRFLFCLMMFTAMAILSVYQLQTSAELLGMDRNMLTYTDLLFSLFQGVDYEIVEKKFLPFPFSWFLLQMMIPFLLGAYARDDLFLHTSFLFVRAKRRLSIWLAKVLFSLLAVILVFLSFLAVSWLIAAVFFSPDIGFREYGDAKIKPAIGGGWTAVRLTWVTIALPFLLNLCGAAVYTMFSLLIRPVYLFLIFASIYILSVYTANPFLPGSYGMILRHGMFDPARGFSTAACVMYFSVTLLAAGVIGYRLFKRADILYFGKD</sequence>
<evidence type="ECO:0000313" key="3">
    <source>
        <dbReference type="Proteomes" id="UP000075683"/>
    </source>
</evidence>
<gene>
    <name evidence="2" type="ORF">B4135_0571</name>
</gene>
<keyword evidence="1" id="KW-0812">Transmembrane</keyword>
<organism evidence="2 3">
    <name type="scientific">Caldibacillus debilis</name>
    <dbReference type="NCBI Taxonomy" id="301148"/>
    <lineage>
        <taxon>Bacteria</taxon>
        <taxon>Bacillati</taxon>
        <taxon>Bacillota</taxon>
        <taxon>Bacilli</taxon>
        <taxon>Bacillales</taxon>
        <taxon>Bacillaceae</taxon>
        <taxon>Caldibacillus</taxon>
    </lineage>
</organism>
<evidence type="ECO:0000256" key="1">
    <source>
        <dbReference type="SAM" id="Phobius"/>
    </source>
</evidence>
<dbReference type="OrthoDB" id="3194859at2"/>
<feature type="transmembrane region" description="Helical" evidence="1">
    <location>
        <begin position="83"/>
        <end position="100"/>
    </location>
</feature>
<feature type="transmembrane region" description="Helical" evidence="1">
    <location>
        <begin position="208"/>
        <end position="228"/>
    </location>
</feature>
<dbReference type="STRING" id="301148.B4135_0571"/>
<comment type="caution">
    <text evidence="2">The sequence shown here is derived from an EMBL/GenBank/DDBJ whole genome shotgun (WGS) entry which is preliminary data.</text>
</comment>